<dbReference type="AlphaFoldDB" id="A0AAV3PT50"/>
<sequence length="142" mass="17219">MQQNQFYAMLANYWWGSTENKKKIHWASWKKLCNTKANGIWLYLVSRYGASSQTHRDLWQECIRHMQIDRTSEDTNKPLDFRDLLESRWNRLPRRLLIDWIIGIWHIWYERNRRINGVDTATSDPVSFGLIEWNWTLSPFSV</sequence>
<name>A0AAV3PT50_LITER</name>
<comment type="caution">
    <text evidence="1">The sequence shown here is derived from an EMBL/GenBank/DDBJ whole genome shotgun (WGS) entry which is preliminary data.</text>
</comment>
<proteinExistence type="predicted"/>
<evidence type="ECO:0000313" key="2">
    <source>
        <dbReference type="Proteomes" id="UP001454036"/>
    </source>
</evidence>
<protein>
    <submittedName>
        <fullName evidence="1">Uncharacterized protein</fullName>
    </submittedName>
</protein>
<evidence type="ECO:0000313" key="1">
    <source>
        <dbReference type="EMBL" id="GAA0154957.1"/>
    </source>
</evidence>
<reference evidence="1 2" key="1">
    <citation type="submission" date="2024-01" db="EMBL/GenBank/DDBJ databases">
        <title>The complete chloroplast genome sequence of Lithospermum erythrorhizon: insights into the phylogenetic relationship among Boraginaceae species and the maternal lineages of purple gromwells.</title>
        <authorList>
            <person name="Okada T."/>
            <person name="Watanabe K."/>
        </authorList>
    </citation>
    <scope>NUCLEOTIDE SEQUENCE [LARGE SCALE GENOMIC DNA]</scope>
</reference>
<keyword evidence="2" id="KW-1185">Reference proteome</keyword>
<dbReference type="Proteomes" id="UP001454036">
    <property type="component" value="Unassembled WGS sequence"/>
</dbReference>
<dbReference type="EMBL" id="BAABME010018769">
    <property type="protein sequence ID" value="GAA0154957.1"/>
    <property type="molecule type" value="Genomic_DNA"/>
</dbReference>
<gene>
    <name evidence="1" type="ORF">LIER_37999</name>
</gene>
<accession>A0AAV3PT50</accession>
<organism evidence="1 2">
    <name type="scientific">Lithospermum erythrorhizon</name>
    <name type="common">Purple gromwell</name>
    <name type="synonym">Lithospermum officinale var. erythrorhizon</name>
    <dbReference type="NCBI Taxonomy" id="34254"/>
    <lineage>
        <taxon>Eukaryota</taxon>
        <taxon>Viridiplantae</taxon>
        <taxon>Streptophyta</taxon>
        <taxon>Embryophyta</taxon>
        <taxon>Tracheophyta</taxon>
        <taxon>Spermatophyta</taxon>
        <taxon>Magnoliopsida</taxon>
        <taxon>eudicotyledons</taxon>
        <taxon>Gunneridae</taxon>
        <taxon>Pentapetalae</taxon>
        <taxon>asterids</taxon>
        <taxon>lamiids</taxon>
        <taxon>Boraginales</taxon>
        <taxon>Boraginaceae</taxon>
        <taxon>Boraginoideae</taxon>
        <taxon>Lithospermeae</taxon>
        <taxon>Lithospermum</taxon>
    </lineage>
</organism>